<name>A0ABW8N9M4_9MICC</name>
<comment type="caution">
    <text evidence="2">The sequence shown here is derived from an EMBL/GenBank/DDBJ whole genome shotgun (WGS) entry which is preliminary data.</text>
</comment>
<keyword evidence="1" id="KW-1133">Transmembrane helix</keyword>
<evidence type="ECO:0000256" key="1">
    <source>
        <dbReference type="SAM" id="Phobius"/>
    </source>
</evidence>
<accession>A0ABW8N9M4</accession>
<feature type="transmembrane region" description="Helical" evidence="1">
    <location>
        <begin position="55"/>
        <end position="72"/>
    </location>
</feature>
<keyword evidence="1" id="KW-0812">Transmembrane</keyword>
<keyword evidence="3" id="KW-1185">Reference proteome</keyword>
<gene>
    <name evidence="2" type="ORF">ABIA52_003190</name>
</gene>
<evidence type="ECO:0000313" key="3">
    <source>
        <dbReference type="Proteomes" id="UP001620520"/>
    </source>
</evidence>
<dbReference type="Proteomes" id="UP001620520">
    <property type="component" value="Unassembled WGS sequence"/>
</dbReference>
<sequence>MGRDGCRVRAWVSYSRRRPGAFPRKVPGRRRTLSPCWGRAYSLAPRIFVGDARMWVSWVGMGVAYVLGCLILDGGPVPSPRRVPGRRRTLSPCWGRAYSLATRIFVGAADIRRGRADVGVVGRDGCRVRAWVSYSRRRPGALPLLGGRSAECDAHFRWGRADVGVVGRDGCRVRAWVSYSRRRPGAFPTEGAGPSSYFEAFAVLHTSMFVSMSGQTTSGGLQCRLFVLM</sequence>
<proteinExistence type="predicted"/>
<organism evidence="2 3">
    <name type="scientific">Paenarthrobacter histidinolovorans</name>
    <dbReference type="NCBI Taxonomy" id="43664"/>
    <lineage>
        <taxon>Bacteria</taxon>
        <taxon>Bacillati</taxon>
        <taxon>Actinomycetota</taxon>
        <taxon>Actinomycetes</taxon>
        <taxon>Micrococcales</taxon>
        <taxon>Micrococcaceae</taxon>
        <taxon>Paenarthrobacter</taxon>
    </lineage>
</organism>
<evidence type="ECO:0000313" key="2">
    <source>
        <dbReference type="EMBL" id="MFK4640301.1"/>
    </source>
</evidence>
<protein>
    <submittedName>
        <fullName evidence="2">Uncharacterized protein</fullName>
    </submittedName>
</protein>
<keyword evidence="1" id="KW-0472">Membrane</keyword>
<dbReference type="EMBL" id="JBIYEW010000003">
    <property type="protein sequence ID" value="MFK4640301.1"/>
    <property type="molecule type" value="Genomic_DNA"/>
</dbReference>
<reference evidence="2 3" key="1">
    <citation type="submission" date="2024-10" db="EMBL/GenBank/DDBJ databases">
        <title>Novel secondary metabolite-producing bacteria for plant disease control.</title>
        <authorList>
            <person name="Chevrette M."/>
        </authorList>
    </citation>
    <scope>NUCLEOTIDE SEQUENCE [LARGE SCALE GENOMIC DNA]</scope>
    <source>
        <strain evidence="2 3">J30 TE3557</strain>
    </source>
</reference>